<dbReference type="Gene3D" id="3.40.309.10">
    <property type="entry name" value="Aldehyde Dehydrogenase, Chain A, domain 2"/>
    <property type="match status" value="1"/>
</dbReference>
<dbReference type="EC" id="1.2.1.41" evidence="7"/>
<dbReference type="GO" id="GO:0050661">
    <property type="term" value="F:NADP binding"/>
    <property type="evidence" value="ECO:0007669"/>
    <property type="project" value="InterPro"/>
</dbReference>
<dbReference type="HAMAP" id="MF_00412">
    <property type="entry name" value="ProA"/>
    <property type="match status" value="1"/>
</dbReference>
<dbReference type="InterPro" id="IPR020593">
    <property type="entry name" value="G-glutamylP_reductase_CS"/>
</dbReference>
<comment type="subcellular location">
    <subcellularLocation>
        <location evidence="7">Cytoplasm</location>
    </subcellularLocation>
</comment>
<evidence type="ECO:0000313" key="9">
    <source>
        <dbReference type="EMBL" id="QIZ21177.1"/>
    </source>
</evidence>
<evidence type="ECO:0000256" key="3">
    <source>
        <dbReference type="ARBA" id="ARBA00022650"/>
    </source>
</evidence>
<reference evidence="9 10" key="1">
    <citation type="journal article" date="2020" name="Nat. Microbiol.">
        <title>Lysogenic host-virus interactions in SAR11 marine bacteria.</title>
        <authorList>
            <person name="Morris R.M."/>
            <person name="Cain K.R."/>
            <person name="Hvorecny K.L."/>
            <person name="Kollman J.M."/>
        </authorList>
    </citation>
    <scope>NUCLEOTIDE SEQUENCE [LARGE SCALE GENOMIC DNA]</scope>
    <source>
        <strain evidence="9 10">NP1</strain>
    </source>
</reference>
<sequence>MSRYMSLIGQNARKASLDRVNSKTKNKILKRYAFLLDKEKKTILKANQKDIQFAFSMGLKSNLIERLTINEKKLIGIKNSIDKIANLKDPVNATLEKWRRPNGLTISRVSIPIGVIGVIYESRPNVTSDVASLCFKSGNAVILKGGSEAINTNKILAKLFRKSLKENRVNENFIQFIDSKDRKMVDFMLSKMKDYIDVIIPRGGKNLVKRVQQFSNVPIIGHLEGVCHTFIDKDANLKMATNVTYNAKLRNTSICGATETILMHEKIVKKFCNPILKKLEENNCKIYGDRFFKKYYKGKIYPAKEKDWSTEYLSAAVSVKTVKDCDDAISHINKYGTMHTDSIITKNRKTANKFLKNVKSSIAMHNTSTQFADGGEFGFGGEVGISTNTLPPRGPVGLEQLISYKYEIISNGKTRK</sequence>
<dbReference type="UniPathway" id="UPA00098">
    <property type="reaction ID" value="UER00360"/>
</dbReference>
<organism evidence="9 10">
    <name type="scientific">Candidatus Pelagibacter giovannonii</name>
    <dbReference type="NCBI Taxonomy" id="2563896"/>
    <lineage>
        <taxon>Bacteria</taxon>
        <taxon>Pseudomonadati</taxon>
        <taxon>Pseudomonadota</taxon>
        <taxon>Alphaproteobacteria</taxon>
        <taxon>Candidatus Pelagibacterales</taxon>
        <taxon>Candidatus Pelagibacteraceae</taxon>
        <taxon>Candidatus Pelagibacter</taxon>
    </lineage>
</organism>
<comment type="catalytic activity">
    <reaction evidence="6 7">
        <text>L-glutamate 5-semialdehyde + phosphate + NADP(+) = L-glutamyl 5-phosphate + NADPH + H(+)</text>
        <dbReference type="Rhea" id="RHEA:19541"/>
        <dbReference type="ChEBI" id="CHEBI:15378"/>
        <dbReference type="ChEBI" id="CHEBI:43474"/>
        <dbReference type="ChEBI" id="CHEBI:57783"/>
        <dbReference type="ChEBI" id="CHEBI:58066"/>
        <dbReference type="ChEBI" id="CHEBI:58274"/>
        <dbReference type="ChEBI" id="CHEBI:58349"/>
        <dbReference type="EC" id="1.2.1.41"/>
    </reaction>
</comment>
<accession>A0A6H1Q2M3</accession>
<dbReference type="NCBIfam" id="NF001221">
    <property type="entry name" value="PRK00197.1"/>
    <property type="match status" value="1"/>
</dbReference>
<evidence type="ECO:0000256" key="2">
    <source>
        <dbReference type="ARBA" id="ARBA00022605"/>
    </source>
</evidence>
<dbReference type="PROSITE" id="PS01223">
    <property type="entry name" value="PROA"/>
    <property type="match status" value="1"/>
</dbReference>
<dbReference type="PANTHER" id="PTHR11063">
    <property type="entry name" value="GLUTAMATE SEMIALDEHYDE DEHYDROGENASE"/>
    <property type="match status" value="1"/>
</dbReference>
<comment type="function">
    <text evidence="7">Catalyzes the NADPH-dependent reduction of L-glutamate 5-phosphate into L-glutamate 5-semialdehyde and phosphate. The product spontaneously undergoes cyclization to form 1-pyrroline-5-carboxylate.</text>
</comment>
<dbReference type="Gene3D" id="3.40.605.10">
    <property type="entry name" value="Aldehyde Dehydrogenase, Chain A, domain 1"/>
    <property type="match status" value="1"/>
</dbReference>
<protein>
    <recommendedName>
        <fullName evidence="7">Gamma-glutamyl phosphate reductase</fullName>
        <shortName evidence="7">GPR</shortName>
        <ecNumber evidence="7">1.2.1.41</ecNumber>
    </recommendedName>
    <alternativeName>
        <fullName evidence="7">Glutamate-5-semialdehyde dehydrogenase</fullName>
    </alternativeName>
    <alternativeName>
        <fullName evidence="7">Glutamyl-gamma-semialdehyde dehydrogenase</fullName>
        <shortName evidence="7">GSA dehydrogenase</shortName>
    </alternativeName>
</protein>
<name>A0A6H1Q2M3_9PROT</name>
<dbReference type="PIRSF" id="PIRSF000151">
    <property type="entry name" value="GPR"/>
    <property type="match status" value="1"/>
</dbReference>
<feature type="domain" description="Aldehyde dehydrogenase" evidence="8">
    <location>
        <begin position="96"/>
        <end position="281"/>
    </location>
</feature>
<dbReference type="GO" id="GO:0004350">
    <property type="term" value="F:glutamate-5-semialdehyde dehydrogenase activity"/>
    <property type="evidence" value="ECO:0007669"/>
    <property type="project" value="UniProtKB-UniRule"/>
</dbReference>
<dbReference type="InterPro" id="IPR016162">
    <property type="entry name" value="Ald_DH_N"/>
</dbReference>
<evidence type="ECO:0000256" key="4">
    <source>
        <dbReference type="ARBA" id="ARBA00022857"/>
    </source>
</evidence>
<keyword evidence="10" id="KW-1185">Reference proteome</keyword>
<dbReference type="AlphaFoldDB" id="A0A6H1Q2M3"/>
<dbReference type="PANTHER" id="PTHR11063:SF8">
    <property type="entry name" value="DELTA-1-PYRROLINE-5-CARBOXYLATE SYNTHASE"/>
    <property type="match status" value="1"/>
</dbReference>
<dbReference type="InterPro" id="IPR015590">
    <property type="entry name" value="Aldehyde_DH_dom"/>
</dbReference>
<dbReference type="Pfam" id="PF00171">
    <property type="entry name" value="Aldedh"/>
    <property type="match status" value="2"/>
</dbReference>
<dbReference type="GO" id="GO:0005737">
    <property type="term" value="C:cytoplasm"/>
    <property type="evidence" value="ECO:0007669"/>
    <property type="project" value="UniProtKB-SubCell"/>
</dbReference>
<comment type="pathway">
    <text evidence="1 7">Amino-acid biosynthesis; L-proline biosynthesis; L-glutamate 5-semialdehyde from L-glutamate: step 2/2.</text>
</comment>
<dbReference type="SUPFAM" id="SSF53720">
    <property type="entry name" value="ALDH-like"/>
    <property type="match status" value="1"/>
</dbReference>
<keyword evidence="4 7" id="KW-0521">NADP</keyword>
<evidence type="ECO:0000256" key="7">
    <source>
        <dbReference type="HAMAP-Rule" id="MF_00412"/>
    </source>
</evidence>
<dbReference type="InterPro" id="IPR016163">
    <property type="entry name" value="Ald_DH_C"/>
</dbReference>
<dbReference type="CDD" id="cd07079">
    <property type="entry name" value="ALDH_F18-19_ProA-GPR"/>
    <property type="match status" value="1"/>
</dbReference>
<evidence type="ECO:0000259" key="8">
    <source>
        <dbReference type="Pfam" id="PF00171"/>
    </source>
</evidence>
<keyword evidence="7" id="KW-0963">Cytoplasm</keyword>
<dbReference type="KEGG" id="peg:E5R92_05205"/>
<dbReference type="InterPro" id="IPR012134">
    <property type="entry name" value="Glu-5-SA_DH"/>
</dbReference>
<evidence type="ECO:0000313" key="10">
    <source>
        <dbReference type="Proteomes" id="UP000501094"/>
    </source>
</evidence>
<proteinExistence type="inferred from homology"/>
<keyword evidence="2 7" id="KW-0028">Amino-acid biosynthesis</keyword>
<dbReference type="InterPro" id="IPR016161">
    <property type="entry name" value="Ald_DH/histidinol_DH"/>
</dbReference>
<keyword evidence="5 7" id="KW-0560">Oxidoreductase</keyword>
<dbReference type="GO" id="GO:0055129">
    <property type="term" value="P:L-proline biosynthetic process"/>
    <property type="evidence" value="ECO:0007669"/>
    <property type="project" value="UniProtKB-UniRule"/>
</dbReference>
<comment type="similarity">
    <text evidence="7">Belongs to the gamma-glutamyl phosphate reductase family.</text>
</comment>
<evidence type="ECO:0000256" key="1">
    <source>
        <dbReference type="ARBA" id="ARBA00004985"/>
    </source>
</evidence>
<dbReference type="InterPro" id="IPR000965">
    <property type="entry name" value="GPR_dom"/>
</dbReference>
<dbReference type="EMBL" id="CP038852">
    <property type="protein sequence ID" value="QIZ21177.1"/>
    <property type="molecule type" value="Genomic_DNA"/>
</dbReference>
<evidence type="ECO:0000256" key="6">
    <source>
        <dbReference type="ARBA" id="ARBA00049024"/>
    </source>
</evidence>
<dbReference type="NCBIfam" id="TIGR00407">
    <property type="entry name" value="proA"/>
    <property type="match status" value="1"/>
</dbReference>
<dbReference type="Proteomes" id="UP000501094">
    <property type="component" value="Chromosome"/>
</dbReference>
<keyword evidence="3 7" id="KW-0641">Proline biosynthesis</keyword>
<gene>
    <name evidence="7" type="primary">proA</name>
    <name evidence="9" type="ORF">E5R92_05205</name>
</gene>
<evidence type="ECO:0000256" key="5">
    <source>
        <dbReference type="ARBA" id="ARBA00023002"/>
    </source>
</evidence>
<dbReference type="RefSeq" id="WP_168607037.1">
    <property type="nucleotide sequence ID" value="NZ_CP038852.1"/>
</dbReference>
<feature type="domain" description="Aldehyde dehydrogenase" evidence="8">
    <location>
        <begin position="308"/>
        <end position="381"/>
    </location>
</feature>